<dbReference type="EMBL" id="ANAH02000071">
    <property type="protein sequence ID" value="EPX55468.1"/>
    <property type="molecule type" value="Genomic_DNA"/>
</dbReference>
<comment type="caution">
    <text evidence="2">The sequence shown here is derived from an EMBL/GenBank/DDBJ whole genome shotgun (WGS) entry which is preliminary data.</text>
</comment>
<dbReference type="AlphaFoldDB" id="S9QGG0"/>
<accession>S9QGG0</accession>
<keyword evidence="3" id="KW-1185">Reference proteome</keyword>
<organism evidence="2 3">
    <name type="scientific">Cystobacter fuscus (strain ATCC 25194 / DSM 2262 / NBRC 100088 / M29)</name>
    <dbReference type="NCBI Taxonomy" id="1242864"/>
    <lineage>
        <taxon>Bacteria</taxon>
        <taxon>Pseudomonadati</taxon>
        <taxon>Myxococcota</taxon>
        <taxon>Myxococcia</taxon>
        <taxon>Myxococcales</taxon>
        <taxon>Cystobacterineae</taxon>
        <taxon>Archangiaceae</taxon>
        <taxon>Cystobacter</taxon>
    </lineage>
</organism>
<protein>
    <submittedName>
        <fullName evidence="2">Uncharacterized protein</fullName>
    </submittedName>
</protein>
<evidence type="ECO:0000313" key="3">
    <source>
        <dbReference type="Proteomes" id="UP000011682"/>
    </source>
</evidence>
<sequence>MPVGRAARRGARAREQQRRARGTQDPPGGVVMASGTGLGRTKAGMGHFDQGDAGPSLRVKRN</sequence>
<name>S9QGG0_CYSF2</name>
<reference evidence="2" key="1">
    <citation type="submission" date="2013-05" db="EMBL/GenBank/DDBJ databases">
        <title>Genome assembly of Cystobacter fuscus DSM 2262.</title>
        <authorList>
            <person name="Sharma G."/>
            <person name="Khatri I."/>
            <person name="Kaur C."/>
            <person name="Mayilraj S."/>
            <person name="Subramanian S."/>
        </authorList>
    </citation>
    <scope>NUCLEOTIDE SEQUENCE [LARGE SCALE GENOMIC DNA]</scope>
    <source>
        <strain evidence="2">DSM 2262</strain>
    </source>
</reference>
<evidence type="ECO:0000256" key="1">
    <source>
        <dbReference type="SAM" id="MobiDB-lite"/>
    </source>
</evidence>
<dbReference type="Proteomes" id="UP000011682">
    <property type="component" value="Unassembled WGS sequence"/>
</dbReference>
<evidence type="ECO:0000313" key="2">
    <source>
        <dbReference type="EMBL" id="EPX55468.1"/>
    </source>
</evidence>
<proteinExistence type="predicted"/>
<feature type="compositionally biased region" description="Basic residues" evidence="1">
    <location>
        <begin position="1"/>
        <end position="11"/>
    </location>
</feature>
<gene>
    <name evidence="2" type="ORF">D187_009079</name>
</gene>
<feature type="region of interest" description="Disordered" evidence="1">
    <location>
        <begin position="1"/>
        <end position="62"/>
    </location>
</feature>